<evidence type="ECO:0000313" key="1">
    <source>
        <dbReference type="EMBL" id="CAB5021485.1"/>
    </source>
</evidence>
<organism evidence="1">
    <name type="scientific">freshwater metagenome</name>
    <dbReference type="NCBI Taxonomy" id="449393"/>
    <lineage>
        <taxon>unclassified sequences</taxon>
        <taxon>metagenomes</taxon>
        <taxon>ecological metagenomes</taxon>
    </lineage>
</organism>
<sequence>MVGVELPVSPKATAASLVVIVNFPLATTRHPGCAHPESWPTQVTVLLHGDNTTVIGYGTLDPLTEIVVVPELRAISTPTVPAGGGVGCGGPGGLVGQGLPLRPAWKLLTYA</sequence>
<proteinExistence type="predicted"/>
<gene>
    <name evidence="1" type="ORF">UFOPK4092_00963</name>
</gene>
<dbReference type="EMBL" id="CAFBPJ010000107">
    <property type="protein sequence ID" value="CAB5021485.1"/>
    <property type="molecule type" value="Genomic_DNA"/>
</dbReference>
<protein>
    <submittedName>
        <fullName evidence="1">Unannotated protein</fullName>
    </submittedName>
</protein>
<reference evidence="1" key="1">
    <citation type="submission" date="2020-05" db="EMBL/GenBank/DDBJ databases">
        <authorList>
            <person name="Chiriac C."/>
            <person name="Salcher M."/>
            <person name="Ghai R."/>
            <person name="Kavagutti S V."/>
        </authorList>
    </citation>
    <scope>NUCLEOTIDE SEQUENCE</scope>
</reference>
<dbReference type="AlphaFoldDB" id="A0A6J7QX42"/>
<name>A0A6J7QX42_9ZZZZ</name>
<accession>A0A6J7QX42</accession>